<comment type="caution">
    <text evidence="2">The sequence shown here is derived from an EMBL/GenBank/DDBJ whole genome shotgun (WGS) entry which is preliminary data.</text>
</comment>
<keyword evidence="1" id="KW-0808">Transferase</keyword>
<keyword evidence="1" id="KW-0862">Zinc</keyword>
<feature type="non-terminal residue" evidence="2">
    <location>
        <position position="285"/>
    </location>
</feature>
<dbReference type="GO" id="GO:1990116">
    <property type="term" value="P:ribosome-associated ubiquitin-dependent protein catabolic process"/>
    <property type="evidence" value="ECO:0007669"/>
    <property type="project" value="UniProtKB-UniRule"/>
</dbReference>
<reference evidence="2 3" key="1">
    <citation type="journal article" date="2017" name="PLoS Biol.">
        <title>The sea cucumber genome provides insights into morphological evolution and visceral regeneration.</title>
        <authorList>
            <person name="Zhang X."/>
            <person name="Sun L."/>
            <person name="Yuan J."/>
            <person name="Sun Y."/>
            <person name="Gao Y."/>
            <person name="Zhang L."/>
            <person name="Li S."/>
            <person name="Dai H."/>
            <person name="Hamel J.F."/>
            <person name="Liu C."/>
            <person name="Yu Y."/>
            <person name="Liu S."/>
            <person name="Lin W."/>
            <person name="Guo K."/>
            <person name="Jin S."/>
            <person name="Xu P."/>
            <person name="Storey K.B."/>
            <person name="Huan P."/>
            <person name="Zhang T."/>
            <person name="Zhou Y."/>
            <person name="Zhang J."/>
            <person name="Lin C."/>
            <person name="Li X."/>
            <person name="Xing L."/>
            <person name="Huo D."/>
            <person name="Sun M."/>
            <person name="Wang L."/>
            <person name="Mercier A."/>
            <person name="Li F."/>
            <person name="Yang H."/>
            <person name="Xiang J."/>
        </authorList>
    </citation>
    <scope>NUCLEOTIDE SEQUENCE [LARGE SCALE GENOMIC DNA]</scope>
    <source>
        <strain evidence="2">Shaxun</strain>
        <tissue evidence="2">Muscle</tissue>
    </source>
</reference>
<comment type="subunit">
    <text evidence="1">Component of the ribosome quality control complex (RQC).</text>
</comment>
<dbReference type="GO" id="GO:0008270">
    <property type="term" value="F:zinc ion binding"/>
    <property type="evidence" value="ECO:0007669"/>
    <property type="project" value="UniProtKB-KW"/>
</dbReference>
<dbReference type="OrthoDB" id="6108at2759"/>
<organism evidence="2 3">
    <name type="scientific">Stichopus japonicus</name>
    <name type="common">Sea cucumber</name>
    <dbReference type="NCBI Taxonomy" id="307972"/>
    <lineage>
        <taxon>Eukaryota</taxon>
        <taxon>Metazoa</taxon>
        <taxon>Echinodermata</taxon>
        <taxon>Eleutherozoa</taxon>
        <taxon>Echinozoa</taxon>
        <taxon>Holothuroidea</taxon>
        <taxon>Aspidochirotacea</taxon>
        <taxon>Aspidochirotida</taxon>
        <taxon>Stichopodidae</taxon>
        <taxon>Apostichopus</taxon>
    </lineage>
</organism>
<dbReference type="GO" id="GO:0043023">
    <property type="term" value="F:ribosomal large subunit binding"/>
    <property type="evidence" value="ECO:0007669"/>
    <property type="project" value="TreeGrafter"/>
</dbReference>
<dbReference type="GO" id="GO:1990112">
    <property type="term" value="C:RQC complex"/>
    <property type="evidence" value="ECO:0007669"/>
    <property type="project" value="UniProtKB-UniRule"/>
</dbReference>
<accession>A0A2G8JII4</accession>
<keyword evidence="1" id="KW-0833">Ubl conjugation pathway</keyword>
<dbReference type="GO" id="GO:0072344">
    <property type="term" value="P:rescue of stalled ribosome"/>
    <property type="evidence" value="ECO:0007669"/>
    <property type="project" value="UniProtKB-UniRule"/>
</dbReference>
<dbReference type="EC" id="2.3.2.27" evidence="1"/>
<dbReference type="AlphaFoldDB" id="A0A2G8JII4"/>
<dbReference type="InterPro" id="IPR039795">
    <property type="entry name" value="LTN1/Rkr1"/>
</dbReference>
<comment type="pathway">
    <text evidence="1">Protein modification; protein ubiquitination.</text>
</comment>
<dbReference type="GO" id="GO:0005829">
    <property type="term" value="C:cytosol"/>
    <property type="evidence" value="ECO:0007669"/>
    <property type="project" value="UniProtKB-UniRule"/>
</dbReference>
<keyword evidence="1" id="KW-0479">Metal-binding</keyword>
<dbReference type="PANTHER" id="PTHR12389:SF0">
    <property type="entry name" value="E3 UBIQUITIN-PROTEIN LIGASE LISTERIN"/>
    <property type="match status" value="1"/>
</dbReference>
<comment type="similarity">
    <text evidence="1">Belongs to the LTN1 family.</text>
</comment>
<gene>
    <name evidence="2" type="ORF">BSL78_27610</name>
</gene>
<protein>
    <recommendedName>
        <fullName evidence="1">E3 ubiquitin-protein ligase listerin</fullName>
        <ecNumber evidence="1">2.3.2.27</ecNumber>
    </recommendedName>
    <alternativeName>
        <fullName evidence="1">RING-type E3 ubiquitin transferase listerin</fullName>
    </alternativeName>
</protein>
<evidence type="ECO:0000313" key="3">
    <source>
        <dbReference type="Proteomes" id="UP000230750"/>
    </source>
</evidence>
<dbReference type="GO" id="GO:0061630">
    <property type="term" value="F:ubiquitin protein ligase activity"/>
    <property type="evidence" value="ECO:0007669"/>
    <property type="project" value="UniProtKB-UniRule"/>
</dbReference>
<evidence type="ECO:0000313" key="2">
    <source>
        <dbReference type="EMBL" id="PIK35555.1"/>
    </source>
</evidence>
<keyword evidence="1" id="KW-0863">Zinc-finger</keyword>
<dbReference type="Proteomes" id="UP000230750">
    <property type="component" value="Unassembled WGS sequence"/>
</dbReference>
<sequence>MTDQNLRDGERIRNVDRVVDMSDSKDAKDGKKKVLNILVSRILDSNRMEDKNDEMFDTLVDMILQIITQCLDGQSALLDDALSHLQNLHKVATFLKKVKEFEDQSLKKQWYSSSNFAERLVHLTSDLCKESMSGSAMVTPDYWNLVGMAFETDSDDKPYLDDMFTEQILGVIYQTLQAAHQEPHSDEAKIRTVNLICDVAASFFSSVKTCVHMPAAEDLLLALFQLSSRIDFQCSDSLRRKLDKAWTSGVEGLVTTTGGFLKTGGFFDKVSNGSRVTSFKRKEAR</sequence>
<evidence type="ECO:0000256" key="1">
    <source>
        <dbReference type="RuleBase" id="RU367090"/>
    </source>
</evidence>
<name>A0A2G8JII4_STIJA</name>
<dbReference type="STRING" id="307972.A0A2G8JII4"/>
<comment type="catalytic activity">
    <reaction evidence="1">
        <text>S-ubiquitinyl-[E2 ubiquitin-conjugating enzyme]-L-cysteine + [acceptor protein]-L-lysine = [E2 ubiquitin-conjugating enzyme]-L-cysteine + N(6)-ubiquitinyl-[acceptor protein]-L-lysine.</text>
        <dbReference type="EC" id="2.3.2.27"/>
    </reaction>
</comment>
<comment type="function">
    <text evidence="1">E3 ubiquitin-protein ligase. Component of the ribosome quality control complex (RQC), a ribosome-associated complex that mediates ubiquitination and extraction of incompletely synthesized nascent chains for proteasomal degradation.</text>
</comment>
<dbReference type="EMBL" id="MRZV01001873">
    <property type="protein sequence ID" value="PIK35555.1"/>
    <property type="molecule type" value="Genomic_DNA"/>
</dbReference>
<proteinExistence type="inferred from homology"/>
<dbReference type="PANTHER" id="PTHR12389">
    <property type="entry name" value="ZINC FINGER PROTEIN 294"/>
    <property type="match status" value="1"/>
</dbReference>
<keyword evidence="3" id="KW-1185">Reference proteome</keyword>